<keyword evidence="1" id="KW-0812">Transmembrane</keyword>
<evidence type="ECO:0000313" key="2">
    <source>
        <dbReference type="EMBL" id="MFD1224225.1"/>
    </source>
</evidence>
<protein>
    <recommendedName>
        <fullName evidence="4">ABC transmembrane type-1 domain-containing protein</fullName>
    </recommendedName>
</protein>
<feature type="transmembrane region" description="Helical" evidence="1">
    <location>
        <begin position="17"/>
        <end position="34"/>
    </location>
</feature>
<keyword evidence="3" id="KW-1185">Reference proteome</keyword>
<dbReference type="RefSeq" id="WP_345590669.1">
    <property type="nucleotide sequence ID" value="NZ_BAABJG010000023.1"/>
</dbReference>
<dbReference type="EMBL" id="JBHTLU010000043">
    <property type="protein sequence ID" value="MFD1224225.1"/>
    <property type="molecule type" value="Genomic_DNA"/>
</dbReference>
<reference evidence="3" key="1">
    <citation type="journal article" date="2019" name="Int. J. Syst. Evol. Microbiol.">
        <title>The Global Catalogue of Microorganisms (GCM) 10K type strain sequencing project: providing services to taxonomists for standard genome sequencing and annotation.</title>
        <authorList>
            <consortium name="The Broad Institute Genomics Platform"/>
            <consortium name="The Broad Institute Genome Sequencing Center for Infectious Disease"/>
            <person name="Wu L."/>
            <person name="Ma J."/>
        </authorList>
    </citation>
    <scope>NUCLEOTIDE SEQUENCE [LARGE SCALE GENOMIC DNA]</scope>
    <source>
        <strain evidence="3">CCUG 53270</strain>
    </source>
</reference>
<dbReference type="Proteomes" id="UP001597180">
    <property type="component" value="Unassembled WGS sequence"/>
</dbReference>
<gene>
    <name evidence="2" type="ORF">ACFQ4B_29385</name>
</gene>
<organism evidence="2 3">
    <name type="scientific">Paenibacillus vulneris</name>
    <dbReference type="NCBI Taxonomy" id="1133364"/>
    <lineage>
        <taxon>Bacteria</taxon>
        <taxon>Bacillati</taxon>
        <taxon>Bacillota</taxon>
        <taxon>Bacilli</taxon>
        <taxon>Bacillales</taxon>
        <taxon>Paenibacillaceae</taxon>
        <taxon>Paenibacillus</taxon>
    </lineage>
</organism>
<accession>A0ABW3UTV6</accession>
<comment type="caution">
    <text evidence="2">The sequence shown here is derived from an EMBL/GenBank/DDBJ whole genome shotgun (WGS) entry which is preliminary data.</text>
</comment>
<evidence type="ECO:0000256" key="1">
    <source>
        <dbReference type="SAM" id="Phobius"/>
    </source>
</evidence>
<keyword evidence="1" id="KW-0472">Membrane</keyword>
<sequence length="95" mass="10233">MSSADAKPVIIKPAADFVNLLLLPAQLLLLKWVIDGLSAWNGGTVQQDLIIASGWLAAVMLVQALIGRTSLLSHNRLNEIGQYEVERAVLEKNAG</sequence>
<name>A0ABW3UTV6_9BACL</name>
<evidence type="ECO:0008006" key="4">
    <source>
        <dbReference type="Google" id="ProtNLM"/>
    </source>
</evidence>
<evidence type="ECO:0000313" key="3">
    <source>
        <dbReference type="Proteomes" id="UP001597180"/>
    </source>
</evidence>
<feature type="transmembrane region" description="Helical" evidence="1">
    <location>
        <begin position="49"/>
        <end position="66"/>
    </location>
</feature>
<proteinExistence type="predicted"/>
<keyword evidence="1" id="KW-1133">Transmembrane helix</keyword>